<evidence type="ECO:0000256" key="3">
    <source>
        <dbReference type="SAM" id="Phobius"/>
    </source>
</evidence>
<dbReference type="Gene3D" id="1.10.3730.20">
    <property type="match status" value="1"/>
</dbReference>
<keyword evidence="3" id="KW-1133">Transmembrane helix</keyword>
<proteinExistence type="inferred from homology"/>
<dbReference type="PANTHER" id="PTHR22911:SF102">
    <property type="entry name" value="MEMBRANE PROTEIN"/>
    <property type="match status" value="1"/>
</dbReference>
<dbReference type="EMBL" id="NWUW01000004">
    <property type="protein sequence ID" value="PIE95745.1"/>
    <property type="molecule type" value="Genomic_DNA"/>
</dbReference>
<keyword evidence="3" id="KW-0472">Membrane</keyword>
<feature type="transmembrane region" description="Helical" evidence="3">
    <location>
        <begin position="77"/>
        <end position="101"/>
    </location>
</feature>
<dbReference type="AlphaFoldDB" id="A0A2G6QG82"/>
<keyword evidence="3" id="KW-0812">Transmembrane</keyword>
<feature type="domain" description="EamA" evidence="4">
    <location>
        <begin position="2"/>
        <end position="124"/>
    </location>
</feature>
<evidence type="ECO:0000259" key="4">
    <source>
        <dbReference type="Pfam" id="PF00892"/>
    </source>
</evidence>
<dbReference type="GO" id="GO:0016020">
    <property type="term" value="C:membrane"/>
    <property type="evidence" value="ECO:0007669"/>
    <property type="project" value="InterPro"/>
</dbReference>
<dbReference type="PANTHER" id="PTHR22911">
    <property type="entry name" value="ACYL-MALONYL CONDENSING ENZYME-RELATED"/>
    <property type="match status" value="1"/>
</dbReference>
<dbReference type="Pfam" id="PF00892">
    <property type="entry name" value="EamA"/>
    <property type="match status" value="2"/>
</dbReference>
<comment type="similarity">
    <text evidence="2">Belongs to the EamA transporter family.</text>
</comment>
<feature type="transmembrane region" description="Helical" evidence="3">
    <location>
        <begin position="53"/>
        <end position="71"/>
    </location>
</feature>
<protein>
    <submittedName>
        <fullName evidence="5">EamA family transporter</fullName>
    </submittedName>
</protein>
<feature type="transmembrane region" description="Helical" evidence="3">
    <location>
        <begin position="197"/>
        <end position="216"/>
    </location>
</feature>
<accession>A0A2G6QG82</accession>
<comment type="caution">
    <text evidence="5">The sequence shown here is derived from an EMBL/GenBank/DDBJ whole genome shotgun (WGS) entry which is preliminary data.</text>
</comment>
<feature type="domain" description="EamA" evidence="4">
    <location>
        <begin position="139"/>
        <end position="230"/>
    </location>
</feature>
<evidence type="ECO:0000313" key="5">
    <source>
        <dbReference type="EMBL" id="PIE95745.1"/>
    </source>
</evidence>
<feature type="transmembrane region" description="Helical" evidence="3">
    <location>
        <begin position="169"/>
        <end position="191"/>
    </location>
</feature>
<dbReference type="InterPro" id="IPR037185">
    <property type="entry name" value="EmrE-like"/>
</dbReference>
<gene>
    <name evidence="5" type="ORF">CO726_06935</name>
</gene>
<dbReference type="Proteomes" id="UP000228484">
    <property type="component" value="Unassembled WGS sequence"/>
</dbReference>
<sequence length="233" mass="25863">MVVFGSIALFAEMTNLPSFELVFIRCLSATLFLGSCWLISGQYRNEEWNSKEVLQTLACGIFLVFNWVFIFKSFETTSITVAISVHNLAPVLMLLLGSVFYREKLKIKSVFSILLCFFGTVFISDIDFSASFKELLPVGVLWALAGALFNAFMTLLGKGITKLSPYATTFLQTGLGIMILFPFIQMGAFSILTFGNWTAAIATGIIHTGITFLLFFDSLRFLSTKVISIVNVK</sequence>
<feature type="transmembrane region" description="Helical" evidence="3">
    <location>
        <begin position="113"/>
        <end position="132"/>
    </location>
</feature>
<evidence type="ECO:0000313" key="6">
    <source>
        <dbReference type="Proteomes" id="UP000228484"/>
    </source>
</evidence>
<dbReference type="SUPFAM" id="SSF103481">
    <property type="entry name" value="Multidrug resistance efflux transporter EmrE"/>
    <property type="match status" value="1"/>
</dbReference>
<feature type="transmembrane region" description="Helical" evidence="3">
    <location>
        <begin position="22"/>
        <end position="41"/>
    </location>
</feature>
<evidence type="ECO:0000256" key="1">
    <source>
        <dbReference type="ARBA" id="ARBA00004127"/>
    </source>
</evidence>
<dbReference type="FunFam" id="1.10.3730.20:FF:000010">
    <property type="entry name" value="EamA family transporter"/>
    <property type="match status" value="1"/>
</dbReference>
<feature type="transmembrane region" description="Helical" evidence="3">
    <location>
        <begin position="138"/>
        <end position="157"/>
    </location>
</feature>
<keyword evidence="6" id="KW-1185">Reference proteome</keyword>
<comment type="subcellular location">
    <subcellularLocation>
        <location evidence="1">Endomembrane system</location>
        <topology evidence="1">Multi-pass membrane protein</topology>
    </subcellularLocation>
</comment>
<dbReference type="InterPro" id="IPR000620">
    <property type="entry name" value="EamA_dom"/>
</dbReference>
<evidence type="ECO:0000256" key="2">
    <source>
        <dbReference type="ARBA" id="ARBA00007362"/>
    </source>
</evidence>
<organism evidence="5 6">
    <name type="scientific">Bacillus fungorum</name>
    <dbReference type="NCBI Taxonomy" id="2039284"/>
    <lineage>
        <taxon>Bacteria</taxon>
        <taxon>Bacillati</taxon>
        <taxon>Bacillota</taxon>
        <taxon>Bacilli</taxon>
        <taxon>Bacillales</taxon>
        <taxon>Bacillaceae</taxon>
        <taxon>Bacillus</taxon>
    </lineage>
</organism>
<name>A0A2G6QG82_9BACI</name>
<reference evidence="5 6" key="1">
    <citation type="submission" date="2017-09" db="EMBL/GenBank/DDBJ databases">
        <title>Biocontrol bacteria screening and application from spent mushroom substrate.</title>
        <authorList>
            <person name="Sun X."/>
        </authorList>
    </citation>
    <scope>NUCLEOTIDE SEQUENCE [LARGE SCALE GENOMIC DNA]</scope>
    <source>
        <strain evidence="5 6">100374</strain>
    </source>
</reference>